<keyword evidence="2" id="KW-1185">Reference proteome</keyword>
<dbReference type="EMBL" id="HE576759">
    <property type="protein sequence ID" value="CCC71638.1"/>
    <property type="molecule type" value="Genomic_DNA"/>
</dbReference>
<evidence type="ECO:0000313" key="1">
    <source>
        <dbReference type="EMBL" id="CCC71638.1"/>
    </source>
</evidence>
<dbReference type="KEGG" id="ncs:NCAS_0H03280"/>
<organism evidence="1 2">
    <name type="scientific">Naumovozyma castellii</name>
    <name type="common">Yeast</name>
    <name type="synonym">Saccharomyces castellii</name>
    <dbReference type="NCBI Taxonomy" id="27288"/>
    <lineage>
        <taxon>Eukaryota</taxon>
        <taxon>Fungi</taxon>
        <taxon>Dikarya</taxon>
        <taxon>Ascomycota</taxon>
        <taxon>Saccharomycotina</taxon>
        <taxon>Saccharomycetes</taxon>
        <taxon>Saccharomycetales</taxon>
        <taxon>Saccharomycetaceae</taxon>
        <taxon>Naumovozyma</taxon>
    </lineage>
</organism>
<accession>G0VJF9</accession>
<dbReference type="RefSeq" id="XP_003677985.1">
    <property type="nucleotide sequence ID" value="XM_003677937.1"/>
</dbReference>
<evidence type="ECO:0000313" key="2">
    <source>
        <dbReference type="Proteomes" id="UP000001640"/>
    </source>
</evidence>
<sequence length="81" mass="9157">MSSSTANSNNFATFCKEKAHQKSQNMQQNQRAYYYNMCGQTSEETDDEDDMIVDLSSGSLTAVPLKSWTLMTEITEQFGKL</sequence>
<protein>
    <submittedName>
        <fullName evidence="1">Uncharacterized protein</fullName>
    </submittedName>
</protein>
<reference key="2">
    <citation type="submission" date="2011-08" db="EMBL/GenBank/DDBJ databases">
        <title>Genome sequence of Naumovozyma castellii.</title>
        <authorList>
            <person name="Gordon J.L."/>
            <person name="Armisen D."/>
            <person name="Proux-Wera E."/>
            <person name="OhEigeartaigh S.S."/>
            <person name="Byrne K.P."/>
            <person name="Wolfe K.H."/>
        </authorList>
    </citation>
    <scope>NUCLEOTIDE SEQUENCE</scope>
    <source>
        <strain>Type strain:CBS 4309</strain>
    </source>
</reference>
<reference evidence="1 2" key="1">
    <citation type="journal article" date="2011" name="Proc. Natl. Acad. Sci. U.S.A.">
        <title>Evolutionary erosion of yeast sex chromosomes by mating-type switching accidents.</title>
        <authorList>
            <person name="Gordon J.L."/>
            <person name="Armisen D."/>
            <person name="Proux-Wera E."/>
            <person name="Oheigeartaigh S.S."/>
            <person name="Byrne K.P."/>
            <person name="Wolfe K.H."/>
        </authorList>
    </citation>
    <scope>NUCLEOTIDE SEQUENCE [LARGE SCALE GENOMIC DNA]</scope>
    <source>
        <strain evidence="2">ATCC 76901 / BCRC 22586 / CBS 4309 / NBRC 1992 / NRRL Y-12630</strain>
    </source>
</reference>
<dbReference type="AlphaFoldDB" id="G0VJF9"/>
<dbReference type="GeneID" id="96905315"/>
<dbReference type="OrthoDB" id="4070339at2759"/>
<name>G0VJF9_NAUCA</name>
<proteinExistence type="predicted"/>
<dbReference type="Proteomes" id="UP000001640">
    <property type="component" value="Chromosome 8"/>
</dbReference>
<dbReference type="HOGENOM" id="CLU_2574421_0_0_1"/>
<gene>
    <name evidence="1" type="primary">NCAS0H03280</name>
    <name evidence="1" type="ordered locus">NCAS_0H03280</name>
</gene>
<dbReference type="InParanoid" id="G0VJF9"/>
<dbReference type="FunCoup" id="G0VJF9">
    <property type="interactions" value="12"/>
</dbReference>